<reference evidence="15" key="1">
    <citation type="submission" date="2023-06" db="EMBL/GenBank/DDBJ databases">
        <title>Genome-scale phylogeny and comparative genomics of the fungal order Sordariales.</title>
        <authorList>
            <consortium name="Lawrence Berkeley National Laboratory"/>
            <person name="Hensen N."/>
            <person name="Bonometti L."/>
            <person name="Westerberg I."/>
            <person name="Brannstrom I.O."/>
            <person name="Guillou S."/>
            <person name="Cros-Aarteil S."/>
            <person name="Calhoun S."/>
            <person name="Haridas S."/>
            <person name="Kuo A."/>
            <person name="Mondo S."/>
            <person name="Pangilinan J."/>
            <person name="Riley R."/>
            <person name="Labutti K."/>
            <person name="Andreopoulos B."/>
            <person name="Lipzen A."/>
            <person name="Chen C."/>
            <person name="Yanf M."/>
            <person name="Daum C."/>
            <person name="Ng V."/>
            <person name="Clum A."/>
            <person name="Steindorff A."/>
            <person name="Ohm R."/>
            <person name="Martin F."/>
            <person name="Silar P."/>
            <person name="Natvig D."/>
            <person name="Lalanne C."/>
            <person name="Gautier V."/>
            <person name="Ament-Velasquez S.L."/>
            <person name="Kruys A."/>
            <person name="Hutchinson M.I."/>
            <person name="Powell A.J."/>
            <person name="Barry K."/>
            <person name="Miller A.N."/>
            <person name="Grigoriev I.V."/>
            <person name="Debuchy R."/>
            <person name="Gladieux P."/>
            <person name="Thoren M.H."/>
            <person name="Johannesson H."/>
        </authorList>
    </citation>
    <scope>NUCLEOTIDE SEQUENCE</scope>
    <source>
        <strain evidence="15">SMH2532-1</strain>
    </source>
</reference>
<dbReference type="GO" id="GO:0004252">
    <property type="term" value="F:serine-type endopeptidase activity"/>
    <property type="evidence" value="ECO:0007669"/>
    <property type="project" value="UniProtKB-UniRule"/>
</dbReference>
<dbReference type="Gene3D" id="3.50.30.30">
    <property type="match status" value="1"/>
</dbReference>
<dbReference type="PANTHER" id="PTHR43399">
    <property type="entry name" value="SUBTILISIN-RELATED"/>
    <property type="match status" value="1"/>
</dbReference>
<accession>A0AA40CTK5</accession>
<dbReference type="Proteomes" id="UP001174936">
    <property type="component" value="Unassembled WGS sequence"/>
</dbReference>
<comment type="similarity">
    <text evidence="1 8 9">Belongs to the peptidase S8 family.</text>
</comment>
<dbReference type="InterPro" id="IPR015500">
    <property type="entry name" value="Peptidase_S8_subtilisin-rel"/>
</dbReference>
<gene>
    <name evidence="15" type="ORF">B0T16DRAFT_367031</name>
</gene>
<keyword evidence="6 8" id="KW-0720">Serine protease</keyword>
<dbReference type="PROSITE" id="PS00136">
    <property type="entry name" value="SUBTILASE_ASP"/>
    <property type="match status" value="1"/>
</dbReference>
<feature type="domain" description="Peptidase S8/S53" evidence="12">
    <location>
        <begin position="151"/>
        <end position="545"/>
    </location>
</feature>
<evidence type="ECO:0000256" key="10">
    <source>
        <dbReference type="SAM" id="MobiDB-lite"/>
    </source>
</evidence>
<dbReference type="PROSITE" id="PS51892">
    <property type="entry name" value="SUBTILASE"/>
    <property type="match status" value="1"/>
</dbReference>
<evidence type="ECO:0000256" key="9">
    <source>
        <dbReference type="RuleBase" id="RU003355"/>
    </source>
</evidence>
<dbReference type="InterPro" id="IPR036852">
    <property type="entry name" value="Peptidase_S8/S53_dom_sf"/>
</dbReference>
<feature type="chain" id="PRO_5041390668" evidence="11">
    <location>
        <begin position="21"/>
        <end position="916"/>
    </location>
</feature>
<dbReference type="PROSITE" id="PS00138">
    <property type="entry name" value="SUBTILASE_SER"/>
    <property type="match status" value="1"/>
</dbReference>
<dbReference type="Gene3D" id="3.40.50.200">
    <property type="entry name" value="Peptidase S8/S53 domain"/>
    <property type="match status" value="1"/>
</dbReference>
<dbReference type="EMBL" id="JAULSV010000002">
    <property type="protein sequence ID" value="KAK0651036.1"/>
    <property type="molecule type" value="Genomic_DNA"/>
</dbReference>
<evidence type="ECO:0000256" key="5">
    <source>
        <dbReference type="ARBA" id="ARBA00022801"/>
    </source>
</evidence>
<keyword evidence="3 8" id="KW-0645">Protease</keyword>
<evidence type="ECO:0000256" key="3">
    <source>
        <dbReference type="ARBA" id="ARBA00022670"/>
    </source>
</evidence>
<dbReference type="AlphaFoldDB" id="A0AA40CTK5"/>
<dbReference type="PANTHER" id="PTHR43399:SF4">
    <property type="entry name" value="CELL WALL-ASSOCIATED PROTEASE"/>
    <property type="match status" value="1"/>
</dbReference>
<feature type="domain" description="PA" evidence="13">
    <location>
        <begin position="378"/>
        <end position="452"/>
    </location>
</feature>
<name>A0AA40CTK5_9PEZI</name>
<evidence type="ECO:0000256" key="7">
    <source>
        <dbReference type="PIRSR" id="PIRSR615500-1"/>
    </source>
</evidence>
<evidence type="ECO:0000313" key="16">
    <source>
        <dbReference type="Proteomes" id="UP001174936"/>
    </source>
</evidence>
<dbReference type="InterPro" id="IPR046450">
    <property type="entry name" value="PA_dom_sf"/>
</dbReference>
<dbReference type="InterPro" id="IPR023827">
    <property type="entry name" value="Peptidase_S8_Asp-AS"/>
</dbReference>
<keyword evidence="4 11" id="KW-0732">Signal</keyword>
<evidence type="ECO:0000259" key="12">
    <source>
        <dbReference type="Pfam" id="PF00082"/>
    </source>
</evidence>
<evidence type="ECO:0000256" key="1">
    <source>
        <dbReference type="ARBA" id="ARBA00011073"/>
    </source>
</evidence>
<proteinExistence type="inferred from homology"/>
<dbReference type="InterPro" id="IPR010435">
    <property type="entry name" value="C5a/SBT2-like_Fn3"/>
</dbReference>
<evidence type="ECO:0000256" key="11">
    <source>
        <dbReference type="SAM" id="SignalP"/>
    </source>
</evidence>
<keyword evidence="16" id="KW-1185">Reference proteome</keyword>
<evidence type="ECO:0000256" key="6">
    <source>
        <dbReference type="ARBA" id="ARBA00022825"/>
    </source>
</evidence>
<dbReference type="InterPro" id="IPR003137">
    <property type="entry name" value="PA_domain"/>
</dbReference>
<dbReference type="Gene3D" id="2.60.40.10">
    <property type="entry name" value="Immunoglobulins"/>
    <property type="match status" value="1"/>
</dbReference>
<keyword evidence="5 8" id="KW-0378">Hydrolase</keyword>
<dbReference type="PROSITE" id="PS00137">
    <property type="entry name" value="SUBTILASE_HIS"/>
    <property type="match status" value="1"/>
</dbReference>
<dbReference type="InterPro" id="IPR023828">
    <property type="entry name" value="Peptidase_S8_Ser-AS"/>
</dbReference>
<evidence type="ECO:0000256" key="2">
    <source>
        <dbReference type="ARBA" id="ARBA00022525"/>
    </source>
</evidence>
<dbReference type="InterPro" id="IPR000209">
    <property type="entry name" value="Peptidase_S8/S53_dom"/>
</dbReference>
<feature type="active site" description="Charge relay system" evidence="7 8">
    <location>
        <position position="160"/>
    </location>
</feature>
<dbReference type="CDD" id="cd02124">
    <property type="entry name" value="PA_PoS1_like"/>
    <property type="match status" value="1"/>
</dbReference>
<dbReference type="Pfam" id="PF00082">
    <property type="entry name" value="Peptidase_S8"/>
    <property type="match status" value="1"/>
</dbReference>
<feature type="region of interest" description="Disordered" evidence="10">
    <location>
        <begin position="20"/>
        <end position="41"/>
    </location>
</feature>
<dbReference type="CDD" id="cd07489">
    <property type="entry name" value="Peptidases_S8_5"/>
    <property type="match status" value="1"/>
</dbReference>
<dbReference type="InterPro" id="IPR022398">
    <property type="entry name" value="Peptidase_S8_His-AS"/>
</dbReference>
<dbReference type="SUPFAM" id="SSF52025">
    <property type="entry name" value="PA domain"/>
    <property type="match status" value="1"/>
</dbReference>
<feature type="active site" description="Charge relay system" evidence="7 8">
    <location>
        <position position="209"/>
    </location>
</feature>
<protein>
    <submittedName>
        <fullName evidence="15">Subtilisin-like serine protease</fullName>
    </submittedName>
</protein>
<evidence type="ECO:0000259" key="14">
    <source>
        <dbReference type="Pfam" id="PF06280"/>
    </source>
</evidence>
<organism evidence="15 16">
    <name type="scientific">Cercophora newfieldiana</name>
    <dbReference type="NCBI Taxonomy" id="92897"/>
    <lineage>
        <taxon>Eukaryota</taxon>
        <taxon>Fungi</taxon>
        <taxon>Dikarya</taxon>
        <taxon>Ascomycota</taxon>
        <taxon>Pezizomycotina</taxon>
        <taxon>Sordariomycetes</taxon>
        <taxon>Sordariomycetidae</taxon>
        <taxon>Sordariales</taxon>
        <taxon>Lasiosphaeriaceae</taxon>
        <taxon>Cercophora</taxon>
    </lineage>
</organism>
<feature type="signal peptide" evidence="11">
    <location>
        <begin position="1"/>
        <end position="20"/>
    </location>
</feature>
<feature type="active site" description="Charge relay system" evidence="7 8">
    <location>
        <position position="528"/>
    </location>
</feature>
<dbReference type="GO" id="GO:0016020">
    <property type="term" value="C:membrane"/>
    <property type="evidence" value="ECO:0007669"/>
    <property type="project" value="InterPro"/>
</dbReference>
<dbReference type="InterPro" id="IPR013783">
    <property type="entry name" value="Ig-like_fold"/>
</dbReference>
<evidence type="ECO:0000313" key="15">
    <source>
        <dbReference type="EMBL" id="KAK0651036.1"/>
    </source>
</evidence>
<dbReference type="InterPro" id="IPR051048">
    <property type="entry name" value="Peptidase_S8/S53_subtilisin"/>
</dbReference>
<evidence type="ECO:0000256" key="4">
    <source>
        <dbReference type="ARBA" id="ARBA00022729"/>
    </source>
</evidence>
<evidence type="ECO:0000259" key="13">
    <source>
        <dbReference type="Pfam" id="PF02225"/>
    </source>
</evidence>
<dbReference type="SUPFAM" id="SSF52743">
    <property type="entry name" value="Subtilisin-like"/>
    <property type="match status" value="1"/>
</dbReference>
<feature type="domain" description="C5a peptidase/Subtilisin-like protease SBT2-like Fn3-like" evidence="14">
    <location>
        <begin position="615"/>
        <end position="729"/>
    </location>
</feature>
<dbReference type="Pfam" id="PF06280">
    <property type="entry name" value="fn3_5"/>
    <property type="match status" value="1"/>
</dbReference>
<keyword evidence="2" id="KW-0964">Secreted</keyword>
<dbReference type="InterPro" id="IPR034187">
    <property type="entry name" value="Peptidases_S8_5"/>
</dbReference>
<comment type="caution">
    <text evidence="15">The sequence shown here is derived from an EMBL/GenBank/DDBJ whole genome shotgun (WGS) entry which is preliminary data.</text>
</comment>
<evidence type="ECO:0000256" key="8">
    <source>
        <dbReference type="PROSITE-ProRule" id="PRU01240"/>
    </source>
</evidence>
<dbReference type="GO" id="GO:0006508">
    <property type="term" value="P:proteolysis"/>
    <property type="evidence" value="ECO:0007669"/>
    <property type="project" value="UniProtKB-KW"/>
</dbReference>
<sequence>MRLSGLVGVAAIFLADVTTAQTKPSPGNPAHRGDGRTNATAPPVESKRFIIEFEPGLSANALSNLRSSSSDIEILRTFSSDIFTGLSISTSDHNIDSLQSLQGVTNAWPVARIQLDPVIKQAAFADDVGAGNYSVHEYTGVDELHKKGIFGKGVVVAVVDTGVEWNHPALGGGFGPGFKVAGGYDLVGDGSWPNTPKAPDEDPFDYQGHGTHVSGIIAGKSEWYTGVAPEATLLSYKVFSENAGTDEDTLIASFLMAYEAGADIITSSIGGTSGWSGAAWATVASRLVDQGVVVTISAGNSGTDGPFYASSGSSGKNVIAVASTVPTVSAAPPFTATFNLDGQSNTSTLGYFLDANWPVWNIPTELSIIPISLDTSAAADACDSLPATTPDLSKGIVLIRRGGCTFAAKQANVAKFGATRILIYNNDAAPVSPGGVDPSIPVGLIEAKSGAAMIETIKAGGNVTAKFTVDANSGWVVGMYNSGGGLPSSFTSWGPTFEMEIKPDIAAPGSNIYSTYIGNSWAILSGTSMACPYVAGVAALYISVHGGRAKNGPGFAKDLANKIISSGKAIPWQSAEPSGLPTDYGFWAPVPQVGTGIINATKIVSYTSSISFNKIELNDTDHFSRYHPVKITNQASVPVTYSFTLQPFGTFDAQSKEYPNFIASAPELTPYAYAPPAFLPSPVTIPPGATSLVQINFDPPSLDASTLPVYSGSVLITSSLSESLSVPYLGAGFSLKHSLQDSGVFTPNTPYQVSGPNRDDIQYYHTYSFNLSWEAQSFPKVYAAFKYGPRLLRWDIFESTYQESSWNSYPPVPGKNGYVGSATYWLDSDYYWGFDPTANDKELTVPFPLEFGTRTSSWNWYDQAFWWFGKLGNGSYIAPGDYKMRFAALLPFGDPSRSDNWDVWDTPTITILPYTP</sequence>
<dbReference type="Pfam" id="PF02225">
    <property type="entry name" value="PA"/>
    <property type="match status" value="1"/>
</dbReference>
<dbReference type="PRINTS" id="PR00723">
    <property type="entry name" value="SUBTILISIN"/>
</dbReference>